<sequence length="727" mass="81230">MSLRRSRKFQKGCSKPFKLLCHGSRAQRSPAATRKVSSHPSPNTLYLSSAVQCHESYPILQQSSESKSLSIISTSPKSTEFITRDHTVIIRNSSQSDEVESFHSVPFSPSSTGSITELPLHTRGKTMTDPFPSSPHTDNSPSNCSYRSFSPDYRSHLPPKSPTPTASSRFSVHNTSQSPSEEFYTEKPQVNSQVMVKTNEVSGLTERHEAPKEVPVNSMFTNPPETNSPFSHRDAPASRTNIASAMSDTKESTGSSTNKAKHQMSSAMTVPISPPPPPPPKRSPPSLKWKNSGQPPLPPALPLQIHVGKDGSPLPRLKPLHWDKVRAAPNRSMVWNNIRSNSFEFEFDEQMIKSLFAYNFQGMVKDEDAMSRTLPTTKHVIEHHRLQNTTILLKTLNATTEQVHNSIAQGTGLSVQQLEALVKMKPTKEEEEKLLVHDGDIDMLDPAEKFVKLLLTIPFAFPRMEVMFYKETFDDEVVHIKMSFAMIEGACTELRSSKLLLRLLEAVLKTGNRMNIGTLRGGASAFRLDALLKLADVRGADGKTTLLHFVLQEMARSKGLKAAEKLNKTPRSCHATPTEREEYHTTGTEFVSELSNELGNVKKVASIDLDTLMKSISNLSRGLAQLRNLVEKDLPTNDKNKVFLQYMTAFLNYAENTMQELEVGKAQVLHHVGELTEYYHGEVGKDESNLLHIFVIIKDFLGLLHRVCREMRGSKHNQPLNLVLPLR</sequence>
<organism evidence="1 2">
    <name type="scientific">Avena sativa</name>
    <name type="common">Oat</name>
    <dbReference type="NCBI Taxonomy" id="4498"/>
    <lineage>
        <taxon>Eukaryota</taxon>
        <taxon>Viridiplantae</taxon>
        <taxon>Streptophyta</taxon>
        <taxon>Embryophyta</taxon>
        <taxon>Tracheophyta</taxon>
        <taxon>Spermatophyta</taxon>
        <taxon>Magnoliopsida</taxon>
        <taxon>Liliopsida</taxon>
        <taxon>Poales</taxon>
        <taxon>Poaceae</taxon>
        <taxon>BOP clade</taxon>
        <taxon>Pooideae</taxon>
        <taxon>Poodae</taxon>
        <taxon>Poeae</taxon>
        <taxon>Poeae Chloroplast Group 1 (Aveneae type)</taxon>
        <taxon>Aveninae</taxon>
        <taxon>Avena</taxon>
    </lineage>
</organism>
<evidence type="ECO:0000313" key="1">
    <source>
        <dbReference type="EnsemblPlants" id="AVESA.00010b.r2.7DG1380750.1.CDS"/>
    </source>
</evidence>
<proteinExistence type="predicted"/>
<reference evidence="1" key="1">
    <citation type="submission" date="2021-05" db="EMBL/GenBank/DDBJ databases">
        <authorList>
            <person name="Scholz U."/>
            <person name="Mascher M."/>
            <person name="Fiebig A."/>
        </authorList>
    </citation>
    <scope>NUCLEOTIDE SEQUENCE [LARGE SCALE GENOMIC DNA]</scope>
</reference>
<keyword evidence="2" id="KW-1185">Reference proteome</keyword>
<accession>A0ACD6AK73</accession>
<name>A0ACD6AK73_AVESA</name>
<reference evidence="1" key="2">
    <citation type="submission" date="2025-09" db="UniProtKB">
        <authorList>
            <consortium name="EnsemblPlants"/>
        </authorList>
    </citation>
    <scope>IDENTIFICATION</scope>
</reference>
<protein>
    <submittedName>
        <fullName evidence="1">Uncharacterized protein</fullName>
    </submittedName>
</protein>
<dbReference type="Proteomes" id="UP001732700">
    <property type="component" value="Chromosome 7D"/>
</dbReference>
<evidence type="ECO:0000313" key="2">
    <source>
        <dbReference type="Proteomes" id="UP001732700"/>
    </source>
</evidence>
<dbReference type="EnsemblPlants" id="AVESA.00010b.r2.7DG1380750.1">
    <property type="protein sequence ID" value="AVESA.00010b.r2.7DG1380750.1.CDS"/>
    <property type="gene ID" value="AVESA.00010b.r2.7DG1380750"/>
</dbReference>